<accession>A0A7V3PTL1</accession>
<sequence>MSADILREIEKSRFRQIYLFYGSDLTVSDEVIEQLKQKLLVPGLEMFDYDNFTAQDLGRSEGLSIPMLIQRINQPPVGAPRRLIVVRHLEQMNMKTLQEFIPALKAVPDSITLVLVCSYDPNRHRELQRLFKENGLDKFLISVSGAPADRLVAQLQRWARAKGLELDQSAAALLIEIAGEDPNILKTEIEKFATALQSADRTGKPCRVNLDDIRNYASSTRIFELRDYVQQCLERNPALALATLRRLEDLGEEPKKIIGWLASALIDVLSVKLGLRSPASLWRCPRTAPQWWKVAELDFALQRLFKIDLSILQGHREVFSLLDIWTVTCCQRR</sequence>
<evidence type="ECO:0000256" key="6">
    <source>
        <dbReference type="ARBA" id="ARBA00022932"/>
    </source>
</evidence>
<dbReference type="AlphaFoldDB" id="A0A7V3PTL1"/>
<evidence type="ECO:0000256" key="2">
    <source>
        <dbReference type="ARBA" id="ARBA00017703"/>
    </source>
</evidence>
<dbReference type="PANTHER" id="PTHR34388:SF1">
    <property type="entry name" value="DNA POLYMERASE III SUBUNIT DELTA"/>
    <property type="match status" value="1"/>
</dbReference>
<evidence type="ECO:0000259" key="9">
    <source>
        <dbReference type="Pfam" id="PF06144"/>
    </source>
</evidence>
<dbReference type="Gene3D" id="3.40.50.300">
    <property type="entry name" value="P-loop containing nucleotide triphosphate hydrolases"/>
    <property type="match status" value="1"/>
</dbReference>
<evidence type="ECO:0000313" key="10">
    <source>
        <dbReference type="EMBL" id="HGD13286.1"/>
    </source>
</evidence>
<dbReference type="EMBL" id="DTMZ01000101">
    <property type="protein sequence ID" value="HGD13286.1"/>
    <property type="molecule type" value="Genomic_DNA"/>
</dbReference>
<dbReference type="NCBIfam" id="TIGR01128">
    <property type="entry name" value="holA"/>
    <property type="match status" value="1"/>
</dbReference>
<proteinExistence type="inferred from homology"/>
<dbReference type="GO" id="GO:0006261">
    <property type="term" value="P:DNA-templated DNA replication"/>
    <property type="evidence" value="ECO:0007669"/>
    <property type="project" value="TreeGrafter"/>
</dbReference>
<gene>
    <name evidence="10" type="ORF">ENX16_04320</name>
</gene>
<keyword evidence="5" id="KW-0235">DNA replication</keyword>
<dbReference type="InterPro" id="IPR005790">
    <property type="entry name" value="DNA_polIII_delta"/>
</dbReference>
<evidence type="ECO:0000256" key="3">
    <source>
        <dbReference type="ARBA" id="ARBA00022679"/>
    </source>
</evidence>
<dbReference type="InterPro" id="IPR027417">
    <property type="entry name" value="P-loop_NTPase"/>
</dbReference>
<protein>
    <recommendedName>
        <fullName evidence="2">DNA polymerase III subunit delta</fullName>
        <ecNumber evidence="1">2.7.7.7</ecNumber>
    </recommendedName>
</protein>
<dbReference type="InterPro" id="IPR010372">
    <property type="entry name" value="DNA_pol3_delta_N"/>
</dbReference>
<comment type="catalytic activity">
    <reaction evidence="8">
        <text>DNA(n) + a 2'-deoxyribonucleoside 5'-triphosphate = DNA(n+1) + diphosphate</text>
        <dbReference type="Rhea" id="RHEA:22508"/>
        <dbReference type="Rhea" id="RHEA-COMP:17339"/>
        <dbReference type="Rhea" id="RHEA-COMP:17340"/>
        <dbReference type="ChEBI" id="CHEBI:33019"/>
        <dbReference type="ChEBI" id="CHEBI:61560"/>
        <dbReference type="ChEBI" id="CHEBI:173112"/>
        <dbReference type="EC" id="2.7.7.7"/>
    </reaction>
</comment>
<dbReference type="Gene3D" id="1.10.8.60">
    <property type="match status" value="1"/>
</dbReference>
<dbReference type="EC" id="2.7.7.7" evidence="1"/>
<organism evidence="10">
    <name type="scientific">candidate division WOR-3 bacterium</name>
    <dbReference type="NCBI Taxonomy" id="2052148"/>
    <lineage>
        <taxon>Bacteria</taxon>
        <taxon>Bacteria division WOR-3</taxon>
    </lineage>
</organism>
<name>A0A7V3PTL1_UNCW3</name>
<evidence type="ECO:0000256" key="7">
    <source>
        <dbReference type="ARBA" id="ARBA00034754"/>
    </source>
</evidence>
<keyword evidence="4" id="KW-0548">Nucleotidyltransferase</keyword>
<comment type="similarity">
    <text evidence="7">Belongs to the DNA polymerase HolA subunit family.</text>
</comment>
<dbReference type="InterPro" id="IPR008921">
    <property type="entry name" value="DNA_pol3_clamp-load_cplx_C"/>
</dbReference>
<dbReference type="Pfam" id="PF06144">
    <property type="entry name" value="DNA_pol3_delta"/>
    <property type="match status" value="1"/>
</dbReference>
<reference evidence="10" key="1">
    <citation type="journal article" date="2020" name="mSystems">
        <title>Genome- and Community-Level Interaction Insights into Carbon Utilization and Element Cycling Functions of Hydrothermarchaeota in Hydrothermal Sediment.</title>
        <authorList>
            <person name="Zhou Z."/>
            <person name="Liu Y."/>
            <person name="Xu W."/>
            <person name="Pan J."/>
            <person name="Luo Z.H."/>
            <person name="Li M."/>
        </authorList>
    </citation>
    <scope>NUCLEOTIDE SEQUENCE [LARGE SCALE GENOMIC DNA]</scope>
    <source>
        <strain evidence="10">SpSt-914</strain>
    </source>
</reference>
<dbReference type="PANTHER" id="PTHR34388">
    <property type="entry name" value="DNA POLYMERASE III SUBUNIT DELTA"/>
    <property type="match status" value="1"/>
</dbReference>
<dbReference type="GO" id="GO:0009360">
    <property type="term" value="C:DNA polymerase III complex"/>
    <property type="evidence" value="ECO:0007669"/>
    <property type="project" value="InterPro"/>
</dbReference>
<dbReference type="GO" id="GO:0003887">
    <property type="term" value="F:DNA-directed DNA polymerase activity"/>
    <property type="evidence" value="ECO:0007669"/>
    <property type="project" value="UniProtKB-KW"/>
</dbReference>
<dbReference type="SUPFAM" id="SSF52540">
    <property type="entry name" value="P-loop containing nucleoside triphosphate hydrolases"/>
    <property type="match status" value="1"/>
</dbReference>
<evidence type="ECO:0000256" key="5">
    <source>
        <dbReference type="ARBA" id="ARBA00022705"/>
    </source>
</evidence>
<comment type="caution">
    <text evidence="10">The sequence shown here is derived from an EMBL/GenBank/DDBJ whole genome shotgun (WGS) entry which is preliminary data.</text>
</comment>
<evidence type="ECO:0000256" key="4">
    <source>
        <dbReference type="ARBA" id="ARBA00022695"/>
    </source>
</evidence>
<keyword evidence="6" id="KW-0239">DNA-directed DNA polymerase</keyword>
<dbReference type="GO" id="GO:0003677">
    <property type="term" value="F:DNA binding"/>
    <property type="evidence" value="ECO:0007669"/>
    <property type="project" value="InterPro"/>
</dbReference>
<evidence type="ECO:0000256" key="1">
    <source>
        <dbReference type="ARBA" id="ARBA00012417"/>
    </source>
</evidence>
<dbReference type="SUPFAM" id="SSF48019">
    <property type="entry name" value="post-AAA+ oligomerization domain-like"/>
    <property type="match status" value="1"/>
</dbReference>
<feature type="domain" description="DNA polymerase III delta N-terminal" evidence="9">
    <location>
        <begin position="18"/>
        <end position="133"/>
    </location>
</feature>
<evidence type="ECO:0000256" key="8">
    <source>
        <dbReference type="ARBA" id="ARBA00049244"/>
    </source>
</evidence>
<keyword evidence="3" id="KW-0808">Transferase</keyword>